<keyword evidence="2" id="KW-1185">Reference proteome</keyword>
<dbReference type="Proteomes" id="UP000799428">
    <property type="component" value="Unassembled WGS sequence"/>
</dbReference>
<accession>A0A6G1JQ06</accession>
<protein>
    <submittedName>
        <fullName evidence="1">Uncharacterized protein</fullName>
    </submittedName>
</protein>
<reference evidence="1" key="1">
    <citation type="journal article" date="2020" name="Stud. Mycol.">
        <title>101 Dothideomycetes genomes: a test case for predicting lifestyles and emergence of pathogens.</title>
        <authorList>
            <person name="Haridas S."/>
            <person name="Albert R."/>
            <person name="Binder M."/>
            <person name="Bloem J."/>
            <person name="Labutti K."/>
            <person name="Salamov A."/>
            <person name="Andreopoulos B."/>
            <person name="Baker S."/>
            <person name="Barry K."/>
            <person name="Bills G."/>
            <person name="Bluhm B."/>
            <person name="Cannon C."/>
            <person name="Castanera R."/>
            <person name="Culley D."/>
            <person name="Daum C."/>
            <person name="Ezra D."/>
            <person name="Gonzalez J."/>
            <person name="Henrissat B."/>
            <person name="Kuo A."/>
            <person name="Liang C."/>
            <person name="Lipzen A."/>
            <person name="Lutzoni F."/>
            <person name="Magnuson J."/>
            <person name="Mondo S."/>
            <person name="Nolan M."/>
            <person name="Ohm R."/>
            <person name="Pangilinan J."/>
            <person name="Park H.-J."/>
            <person name="Ramirez L."/>
            <person name="Alfaro M."/>
            <person name="Sun H."/>
            <person name="Tritt A."/>
            <person name="Yoshinaga Y."/>
            <person name="Zwiers L.-H."/>
            <person name="Turgeon B."/>
            <person name="Goodwin S."/>
            <person name="Spatafora J."/>
            <person name="Crous P."/>
            <person name="Grigoriev I."/>
        </authorList>
    </citation>
    <scope>NUCLEOTIDE SEQUENCE</scope>
    <source>
        <strain evidence="1">CBS 279.74</strain>
    </source>
</reference>
<dbReference type="AlphaFoldDB" id="A0A6G1JQ06"/>
<evidence type="ECO:0000313" key="2">
    <source>
        <dbReference type="Proteomes" id="UP000799428"/>
    </source>
</evidence>
<dbReference type="EMBL" id="MU005794">
    <property type="protein sequence ID" value="KAF2702714.1"/>
    <property type="molecule type" value="Genomic_DNA"/>
</dbReference>
<dbReference type="OrthoDB" id="3786303at2759"/>
<evidence type="ECO:0000313" key="1">
    <source>
        <dbReference type="EMBL" id="KAF2702714.1"/>
    </source>
</evidence>
<feature type="non-terminal residue" evidence="1">
    <location>
        <position position="1"/>
    </location>
</feature>
<organism evidence="1 2">
    <name type="scientific">Pleomassaria siparia CBS 279.74</name>
    <dbReference type="NCBI Taxonomy" id="1314801"/>
    <lineage>
        <taxon>Eukaryota</taxon>
        <taxon>Fungi</taxon>
        <taxon>Dikarya</taxon>
        <taxon>Ascomycota</taxon>
        <taxon>Pezizomycotina</taxon>
        <taxon>Dothideomycetes</taxon>
        <taxon>Pleosporomycetidae</taxon>
        <taxon>Pleosporales</taxon>
        <taxon>Pleomassariaceae</taxon>
        <taxon>Pleomassaria</taxon>
    </lineage>
</organism>
<proteinExistence type="predicted"/>
<gene>
    <name evidence="1" type="ORF">K504DRAFT_394009</name>
</gene>
<name>A0A6G1JQ06_9PLEO</name>
<sequence>YIGRLYDILSNKARLFLSIYYCLDISKSLYPKVFLDILEDRVSHFYTHNIEPRLN</sequence>